<dbReference type="SUPFAM" id="SSF103473">
    <property type="entry name" value="MFS general substrate transporter"/>
    <property type="match status" value="1"/>
</dbReference>
<dbReference type="Gene3D" id="1.20.1250.20">
    <property type="entry name" value="MFS general substrate transporter like domains"/>
    <property type="match status" value="1"/>
</dbReference>
<evidence type="ECO:0000256" key="1">
    <source>
        <dbReference type="ARBA" id="ARBA00004141"/>
    </source>
</evidence>
<evidence type="ECO:0000259" key="7">
    <source>
        <dbReference type="PROSITE" id="PS50850"/>
    </source>
</evidence>
<dbReference type="InterPro" id="IPR036259">
    <property type="entry name" value="MFS_trans_sf"/>
</dbReference>
<dbReference type="RefSeq" id="WP_123277903.1">
    <property type="nucleotide sequence ID" value="NZ_RJTW01000003.1"/>
</dbReference>
<feature type="transmembrane region" description="Helical" evidence="6">
    <location>
        <begin position="103"/>
        <end position="120"/>
    </location>
</feature>
<evidence type="ECO:0000256" key="6">
    <source>
        <dbReference type="SAM" id="Phobius"/>
    </source>
</evidence>
<dbReference type="InterPro" id="IPR020846">
    <property type="entry name" value="MFS_dom"/>
</dbReference>
<evidence type="ECO:0000313" key="8">
    <source>
        <dbReference type="EMBL" id="ROH94829.1"/>
    </source>
</evidence>
<evidence type="ECO:0000256" key="5">
    <source>
        <dbReference type="ARBA" id="ARBA00023136"/>
    </source>
</evidence>
<reference evidence="8 9" key="1">
    <citation type="submission" date="2018-11" db="EMBL/GenBank/DDBJ databases">
        <title>Proposal to divide the Flavobacteriaceae and reorganize its genera based on Amino Acid Identity values calculated from whole genome sequences.</title>
        <authorList>
            <person name="Nicholson A.C."/>
            <person name="Gulvik C.A."/>
            <person name="Whitney A.M."/>
            <person name="Humrighouse B.W."/>
            <person name="Bell M."/>
            <person name="Holmes B."/>
            <person name="Steigerwalt A."/>
            <person name="Villarma A."/>
            <person name="Sheth M."/>
            <person name="Batra D."/>
            <person name="Pryor J."/>
            <person name="Bernardet J.-F."/>
            <person name="Hugo C."/>
            <person name="Kampfer P."/>
            <person name="Newman J."/>
            <person name="Mcquiston J.R."/>
        </authorList>
    </citation>
    <scope>NUCLEOTIDE SEQUENCE [LARGE SCALE GENOMIC DNA]</scope>
    <source>
        <strain evidence="8 9">G0235</strain>
    </source>
</reference>
<evidence type="ECO:0000256" key="4">
    <source>
        <dbReference type="ARBA" id="ARBA00022989"/>
    </source>
</evidence>
<keyword evidence="2" id="KW-0813">Transport</keyword>
<dbReference type="EMBL" id="RJTW01000003">
    <property type="protein sequence ID" value="ROH94829.1"/>
    <property type="molecule type" value="Genomic_DNA"/>
</dbReference>
<sequence length="459" mass="49348">MKYTDKGLLTTISLCILLASLGTSIVNIALPSLTAFFAASFQAIQWVVIAYLLTITAFVAIAGKLADQHGHEKTLLFGIVVFTLSSLASAYVSNIWLLIVTRAIQGVGAAILLTVSMAMVKRNIAKERTGTAMGILGTMSAIGTAIGPSAGGLLLSHFGWPSIFLLLTFLGITVFFLAKRFLTKEEPIYRSGQIHFADMLLLSFTVGTYALAMTISKESFNIYTLLLFLVSLLLGMLFFLVQKRRTHRLIDVSITKNKLLISSLLRNLIVSCLMMTTLIVGPFFLASGLGFSNDVVGGIMSIGPMISIFTGIPSGKIVDNIGTELTMNTSLIILLAGTLCLALLPGIFGWVGYVIGIILLTPGYQLFQAANNTSIMSTVGEKQTGAVSGILNLSRNIGLITGASLMGTLFMKATESAPEAASQSERMFFGLQITFLFVAFLLIPLILKSLVHKYKLNKK</sequence>
<feature type="transmembrane region" description="Helical" evidence="6">
    <location>
        <begin position="325"/>
        <end position="344"/>
    </location>
</feature>
<protein>
    <submittedName>
        <fullName evidence="8">MFS transporter</fullName>
    </submittedName>
</protein>
<dbReference type="Gene3D" id="1.20.1720.10">
    <property type="entry name" value="Multidrug resistance protein D"/>
    <property type="match status" value="1"/>
</dbReference>
<evidence type="ECO:0000256" key="2">
    <source>
        <dbReference type="ARBA" id="ARBA00022448"/>
    </source>
</evidence>
<dbReference type="PROSITE" id="PS50850">
    <property type="entry name" value="MFS"/>
    <property type="match status" value="1"/>
</dbReference>
<feature type="transmembrane region" description="Helical" evidence="6">
    <location>
        <begin position="295"/>
        <end position="313"/>
    </location>
</feature>
<evidence type="ECO:0000256" key="3">
    <source>
        <dbReference type="ARBA" id="ARBA00022692"/>
    </source>
</evidence>
<keyword evidence="3 6" id="KW-0812">Transmembrane</keyword>
<dbReference type="PRINTS" id="PR01036">
    <property type="entry name" value="TCRTETB"/>
</dbReference>
<keyword evidence="9" id="KW-1185">Reference proteome</keyword>
<evidence type="ECO:0000313" key="9">
    <source>
        <dbReference type="Proteomes" id="UP000281899"/>
    </source>
</evidence>
<feature type="transmembrane region" description="Helical" evidence="6">
    <location>
        <begin position="199"/>
        <end position="216"/>
    </location>
</feature>
<comment type="subcellular location">
    <subcellularLocation>
        <location evidence="1">Membrane</location>
        <topology evidence="1">Multi-pass membrane protein</topology>
    </subcellularLocation>
</comment>
<organism evidence="8 9">
    <name type="scientific">Chryseobacterium cucumeris</name>
    <dbReference type="NCBI Taxonomy" id="1813611"/>
    <lineage>
        <taxon>Bacteria</taxon>
        <taxon>Pseudomonadati</taxon>
        <taxon>Bacteroidota</taxon>
        <taxon>Flavobacteriia</taxon>
        <taxon>Flavobacteriales</taxon>
        <taxon>Weeksellaceae</taxon>
        <taxon>Chryseobacterium group</taxon>
        <taxon>Chryseobacterium</taxon>
    </lineage>
</organism>
<dbReference type="Proteomes" id="UP000281899">
    <property type="component" value="Unassembled WGS sequence"/>
</dbReference>
<dbReference type="CDD" id="cd17321">
    <property type="entry name" value="MFS_MMR_MDR_like"/>
    <property type="match status" value="1"/>
</dbReference>
<feature type="transmembrane region" description="Helical" evidence="6">
    <location>
        <begin position="75"/>
        <end position="97"/>
    </location>
</feature>
<feature type="transmembrane region" description="Helical" evidence="6">
    <location>
        <begin position="222"/>
        <end position="241"/>
    </location>
</feature>
<feature type="transmembrane region" description="Helical" evidence="6">
    <location>
        <begin position="268"/>
        <end position="289"/>
    </location>
</feature>
<dbReference type="PANTHER" id="PTHR42718">
    <property type="entry name" value="MAJOR FACILITATOR SUPERFAMILY MULTIDRUG TRANSPORTER MFSC"/>
    <property type="match status" value="1"/>
</dbReference>
<keyword evidence="4 6" id="KW-1133">Transmembrane helix</keyword>
<keyword evidence="5 6" id="KW-0472">Membrane</keyword>
<dbReference type="InterPro" id="IPR011701">
    <property type="entry name" value="MFS"/>
</dbReference>
<feature type="domain" description="Major facilitator superfamily (MFS) profile" evidence="7">
    <location>
        <begin position="8"/>
        <end position="456"/>
    </location>
</feature>
<gene>
    <name evidence="8" type="ORF">EGI15_02930</name>
</gene>
<comment type="caution">
    <text evidence="8">The sequence shown here is derived from an EMBL/GenBank/DDBJ whole genome shotgun (WGS) entry which is preliminary data.</text>
</comment>
<dbReference type="PANTHER" id="PTHR42718:SF9">
    <property type="entry name" value="MAJOR FACILITATOR SUPERFAMILY MULTIDRUG TRANSPORTER MFSC"/>
    <property type="match status" value="1"/>
</dbReference>
<feature type="transmembrane region" description="Helical" evidence="6">
    <location>
        <begin position="160"/>
        <end position="178"/>
    </location>
</feature>
<name>A0ABX9X982_9FLAO</name>
<dbReference type="Pfam" id="PF07690">
    <property type="entry name" value="MFS_1"/>
    <property type="match status" value="1"/>
</dbReference>
<proteinExistence type="predicted"/>
<dbReference type="GeneID" id="301711613"/>
<feature type="transmembrane region" description="Helical" evidence="6">
    <location>
        <begin position="431"/>
        <end position="451"/>
    </location>
</feature>
<feature type="transmembrane region" description="Helical" evidence="6">
    <location>
        <begin position="43"/>
        <end position="63"/>
    </location>
</feature>
<accession>A0ABX9X982</accession>
<feature type="transmembrane region" description="Helical" evidence="6">
    <location>
        <begin position="132"/>
        <end position="154"/>
    </location>
</feature>